<comment type="caution">
    <text evidence="9">The sequence shown here is derived from an EMBL/GenBank/DDBJ whole genome shotgun (WGS) entry which is preliminary data.</text>
</comment>
<dbReference type="GO" id="GO:0016757">
    <property type="term" value="F:glycosyltransferase activity"/>
    <property type="evidence" value="ECO:0007669"/>
    <property type="project" value="UniProtKB-KW"/>
</dbReference>
<dbReference type="Gene3D" id="3.90.550.10">
    <property type="entry name" value="Spore Coat Polysaccharide Biosynthesis Protein SpsA, Chain A"/>
    <property type="match status" value="1"/>
</dbReference>
<evidence type="ECO:0000256" key="3">
    <source>
        <dbReference type="ARBA" id="ARBA00022679"/>
    </source>
</evidence>
<evidence type="ECO:0000256" key="7">
    <source>
        <dbReference type="SAM" id="Phobius"/>
    </source>
</evidence>
<dbReference type="PANTHER" id="PTHR48090">
    <property type="entry name" value="UNDECAPRENYL-PHOSPHATE 4-DEOXY-4-FORMAMIDO-L-ARABINOSE TRANSFERASE-RELATED"/>
    <property type="match status" value="1"/>
</dbReference>
<comment type="subcellular location">
    <subcellularLocation>
        <location evidence="1">Membrane</location>
        <topology evidence="1">Multi-pass membrane protein</topology>
    </subcellularLocation>
</comment>
<feature type="domain" description="Glycosyltransferase 2-like" evidence="8">
    <location>
        <begin position="7"/>
        <end position="177"/>
    </location>
</feature>
<dbReference type="InterPro" id="IPR029044">
    <property type="entry name" value="Nucleotide-diphossugar_trans"/>
</dbReference>
<dbReference type="RefSeq" id="WP_119111257.1">
    <property type="nucleotide sequence ID" value="NZ_CBCSEO010000008.1"/>
</dbReference>
<dbReference type="InterPro" id="IPR050256">
    <property type="entry name" value="Glycosyltransferase_2"/>
</dbReference>
<accession>A0A398BDK1</accession>
<dbReference type="EMBL" id="QWVT01000007">
    <property type="protein sequence ID" value="RID88339.1"/>
    <property type="molecule type" value="Genomic_DNA"/>
</dbReference>
<keyword evidence="10" id="KW-1185">Reference proteome</keyword>
<keyword evidence="2" id="KW-0328">Glycosyltransferase</keyword>
<evidence type="ECO:0000256" key="6">
    <source>
        <dbReference type="ARBA" id="ARBA00023136"/>
    </source>
</evidence>
<dbReference type="AlphaFoldDB" id="A0A398BDK1"/>
<dbReference type="OrthoDB" id="9807778at2"/>
<dbReference type="CDD" id="cd04187">
    <property type="entry name" value="DPM1_like_bac"/>
    <property type="match status" value="1"/>
</dbReference>
<dbReference type="Proteomes" id="UP000265816">
    <property type="component" value="Unassembled WGS sequence"/>
</dbReference>
<keyword evidence="3 9" id="KW-0808">Transferase</keyword>
<evidence type="ECO:0000256" key="2">
    <source>
        <dbReference type="ARBA" id="ARBA00022676"/>
    </source>
</evidence>
<keyword evidence="4 7" id="KW-0812">Transmembrane</keyword>
<feature type="transmembrane region" description="Helical" evidence="7">
    <location>
        <begin position="270"/>
        <end position="295"/>
    </location>
</feature>
<evidence type="ECO:0000256" key="4">
    <source>
        <dbReference type="ARBA" id="ARBA00022692"/>
    </source>
</evidence>
<name>A0A398BDK1_9BACI</name>
<organism evidence="9 10">
    <name type="scientific">Mesobacillus zeae</name>
    <dbReference type="NCBI Taxonomy" id="1917180"/>
    <lineage>
        <taxon>Bacteria</taxon>
        <taxon>Bacillati</taxon>
        <taxon>Bacillota</taxon>
        <taxon>Bacilli</taxon>
        <taxon>Bacillales</taxon>
        <taxon>Bacillaceae</taxon>
        <taxon>Mesobacillus</taxon>
    </lineage>
</organism>
<reference evidence="9 10" key="1">
    <citation type="submission" date="2018-08" db="EMBL/GenBank/DDBJ databases">
        <title>Bacillus jemisoniae sp. nov., Bacillus chryseoplanitiae sp. nov., Bacillus resnikiae sp. nov., and Bacillus frankliniae sp. nov., isolated from Viking spacecraft and associated surfaces.</title>
        <authorList>
            <person name="Seuylemezian A."/>
            <person name="Vaishampayan P."/>
        </authorList>
    </citation>
    <scope>NUCLEOTIDE SEQUENCE [LARGE SCALE GENOMIC DNA]</scope>
    <source>
        <strain evidence="9 10">JJ-247</strain>
    </source>
</reference>
<dbReference type="PANTHER" id="PTHR48090:SF1">
    <property type="entry name" value="PROPHAGE BACTOPRENOL GLUCOSYL TRANSFERASE HOMOLOG"/>
    <property type="match status" value="1"/>
</dbReference>
<evidence type="ECO:0000313" key="9">
    <source>
        <dbReference type="EMBL" id="RID88339.1"/>
    </source>
</evidence>
<gene>
    <name evidence="9" type="ORF">D1970_02265</name>
</gene>
<evidence type="ECO:0000256" key="1">
    <source>
        <dbReference type="ARBA" id="ARBA00004141"/>
    </source>
</evidence>
<feature type="transmembrane region" description="Helical" evidence="7">
    <location>
        <begin position="238"/>
        <end position="258"/>
    </location>
</feature>
<proteinExistence type="predicted"/>
<evidence type="ECO:0000256" key="5">
    <source>
        <dbReference type="ARBA" id="ARBA00022989"/>
    </source>
</evidence>
<evidence type="ECO:0000313" key="10">
    <source>
        <dbReference type="Proteomes" id="UP000265816"/>
    </source>
</evidence>
<keyword evidence="6 7" id="KW-0472">Membrane</keyword>
<dbReference type="SUPFAM" id="SSF53448">
    <property type="entry name" value="Nucleotide-diphospho-sugar transferases"/>
    <property type="match status" value="1"/>
</dbReference>
<dbReference type="GO" id="GO:0005886">
    <property type="term" value="C:plasma membrane"/>
    <property type="evidence" value="ECO:0007669"/>
    <property type="project" value="TreeGrafter"/>
</dbReference>
<dbReference type="Pfam" id="PF00535">
    <property type="entry name" value="Glycos_transf_2"/>
    <property type="match status" value="1"/>
</dbReference>
<sequence>MQAPLLTIVIPCYNEEEILPETISALSALLEDMIGRHQVDQGSRLLFVDDGSKDHTWKIIYKEIIKGGFVKGLKLARNAGHQNALLAGISAAKEASDCMVTIDADLQDDIHVIPSFIERFKEGCEIVYGVRAKRKTDSFFKRTTAESFYKLMGRMGVDLVYNHADFRLMGRRAVEELEKFGESNMFLRGIVPLIGFKTAEVYYDRKERLAGETKYPLKKMLAFAFDGITSFSITPIRMVLLVGVLSFLGSLGFGGYFLLLKFFGETETGWTSLITSIWLIGGLQLMGLGLVGEYIGKIYKETKRRPKYIVDMDLFNFPLPRHLLNGERTDEYYSMDAGQLPETN</sequence>
<dbReference type="InterPro" id="IPR001173">
    <property type="entry name" value="Glyco_trans_2-like"/>
</dbReference>
<protein>
    <submittedName>
        <fullName evidence="9">Glycosyltransferase</fullName>
    </submittedName>
</protein>
<keyword evidence="5 7" id="KW-1133">Transmembrane helix</keyword>
<evidence type="ECO:0000259" key="8">
    <source>
        <dbReference type="Pfam" id="PF00535"/>
    </source>
</evidence>